<reference evidence="2 3" key="1">
    <citation type="journal article" date="2016" name="Int. J. Syst. Evol. Microbiol.">
        <title>Pontibacter aydingkolensis sp. nov., isolated from soil of a salt lake.</title>
        <authorList>
            <person name="Osman G."/>
            <person name="Zhang T."/>
            <person name="Lou K."/>
            <person name="Gao Y."/>
            <person name="Chang W."/>
            <person name="Lin Q."/>
            <person name="Yang H.M."/>
            <person name="Huo X.D."/>
            <person name="Wang N."/>
        </authorList>
    </citation>
    <scope>NUCLEOTIDE SEQUENCE [LARGE SCALE GENOMIC DNA]</scope>
    <source>
        <strain evidence="2 3">KACC 19255</strain>
    </source>
</reference>
<keyword evidence="1" id="KW-1133">Transmembrane helix</keyword>
<keyword evidence="3" id="KW-1185">Reference proteome</keyword>
<organism evidence="2 3">
    <name type="scientific">Pontibacter aydingkolensis</name>
    <dbReference type="NCBI Taxonomy" id="1911536"/>
    <lineage>
        <taxon>Bacteria</taxon>
        <taxon>Pseudomonadati</taxon>
        <taxon>Bacteroidota</taxon>
        <taxon>Cytophagia</taxon>
        <taxon>Cytophagales</taxon>
        <taxon>Hymenobacteraceae</taxon>
        <taxon>Pontibacter</taxon>
    </lineage>
</organism>
<sequence>MDLYLVLLNAGSSMMMLGFYHLLFMNAVIGLVESGLLIKFETANRTWLIILANYISMVAGLFFVAPFTADWVGNSDFWSNNTNYGEYQMQGFFFGMFMAFLATILVELPFFFVAIREKYSWPKIIRLTVKVNGITYVIMLLIYFLVNLQGSKW</sequence>
<evidence type="ECO:0000313" key="2">
    <source>
        <dbReference type="EMBL" id="MBW7467279.1"/>
    </source>
</evidence>
<evidence type="ECO:0000313" key="3">
    <source>
        <dbReference type="Proteomes" id="UP000813018"/>
    </source>
</evidence>
<dbReference type="RefSeq" id="WP_219877163.1">
    <property type="nucleotide sequence ID" value="NZ_JAHYXK010000006.1"/>
</dbReference>
<dbReference type="EMBL" id="JAHYXK010000006">
    <property type="protein sequence ID" value="MBW7467279.1"/>
    <property type="molecule type" value="Genomic_DNA"/>
</dbReference>
<name>A0ABS7CTU7_9BACT</name>
<comment type="caution">
    <text evidence="2">The sequence shown here is derived from an EMBL/GenBank/DDBJ whole genome shotgun (WGS) entry which is preliminary data.</text>
</comment>
<proteinExistence type="predicted"/>
<feature type="transmembrane region" description="Helical" evidence="1">
    <location>
        <begin position="89"/>
        <end position="115"/>
    </location>
</feature>
<feature type="transmembrane region" description="Helical" evidence="1">
    <location>
        <begin position="20"/>
        <end position="40"/>
    </location>
</feature>
<accession>A0ABS7CTU7</accession>
<keyword evidence="1" id="KW-0472">Membrane</keyword>
<feature type="transmembrane region" description="Helical" evidence="1">
    <location>
        <begin position="127"/>
        <end position="146"/>
    </location>
</feature>
<gene>
    <name evidence="2" type="ORF">K0O23_09375</name>
</gene>
<dbReference type="Proteomes" id="UP000813018">
    <property type="component" value="Unassembled WGS sequence"/>
</dbReference>
<keyword evidence="1" id="KW-0812">Transmembrane</keyword>
<evidence type="ECO:0000256" key="1">
    <source>
        <dbReference type="SAM" id="Phobius"/>
    </source>
</evidence>
<feature type="transmembrane region" description="Helical" evidence="1">
    <location>
        <begin position="47"/>
        <end position="69"/>
    </location>
</feature>
<protein>
    <submittedName>
        <fullName evidence="2">Uncharacterized protein</fullName>
    </submittedName>
</protein>